<reference evidence="2" key="1">
    <citation type="journal article" date="2019" name="Sci. Rep.">
        <title>Draft genome of Tanacetum cinerariifolium, the natural source of mosquito coil.</title>
        <authorList>
            <person name="Yamashiro T."/>
            <person name="Shiraishi A."/>
            <person name="Satake H."/>
            <person name="Nakayama K."/>
        </authorList>
    </citation>
    <scope>NUCLEOTIDE SEQUENCE</scope>
</reference>
<evidence type="ECO:0000256" key="1">
    <source>
        <dbReference type="SAM" id="MobiDB-lite"/>
    </source>
</evidence>
<feature type="region of interest" description="Disordered" evidence="1">
    <location>
        <begin position="594"/>
        <end position="627"/>
    </location>
</feature>
<organism evidence="2">
    <name type="scientific">Tanacetum cinerariifolium</name>
    <name type="common">Dalmatian daisy</name>
    <name type="synonym">Chrysanthemum cinerariifolium</name>
    <dbReference type="NCBI Taxonomy" id="118510"/>
    <lineage>
        <taxon>Eukaryota</taxon>
        <taxon>Viridiplantae</taxon>
        <taxon>Streptophyta</taxon>
        <taxon>Embryophyta</taxon>
        <taxon>Tracheophyta</taxon>
        <taxon>Spermatophyta</taxon>
        <taxon>Magnoliopsida</taxon>
        <taxon>eudicotyledons</taxon>
        <taxon>Gunneridae</taxon>
        <taxon>Pentapetalae</taxon>
        <taxon>asterids</taxon>
        <taxon>campanulids</taxon>
        <taxon>Asterales</taxon>
        <taxon>Asteraceae</taxon>
        <taxon>Asteroideae</taxon>
        <taxon>Anthemideae</taxon>
        <taxon>Anthemidinae</taxon>
        <taxon>Tanacetum</taxon>
    </lineage>
</organism>
<proteinExistence type="predicted"/>
<gene>
    <name evidence="2" type="ORF">Tci_003134</name>
</gene>
<feature type="compositionally biased region" description="Polar residues" evidence="1">
    <location>
        <begin position="598"/>
        <end position="627"/>
    </location>
</feature>
<accession>A0A6L2J2V8</accession>
<evidence type="ECO:0000313" key="2">
    <source>
        <dbReference type="EMBL" id="GEU31156.1"/>
    </source>
</evidence>
<dbReference type="PANTHER" id="PTHR33116:SF78">
    <property type="entry name" value="OS12G0587133 PROTEIN"/>
    <property type="match status" value="1"/>
</dbReference>
<dbReference type="EMBL" id="BKCJ010000223">
    <property type="protein sequence ID" value="GEU31156.1"/>
    <property type="molecule type" value="Genomic_DNA"/>
</dbReference>
<comment type="caution">
    <text evidence="2">The sequence shown here is derived from an EMBL/GenBank/DDBJ whole genome shotgun (WGS) entry which is preliminary data.</text>
</comment>
<dbReference type="SUPFAM" id="SSF56219">
    <property type="entry name" value="DNase I-like"/>
    <property type="match status" value="1"/>
</dbReference>
<dbReference type="PANTHER" id="PTHR33116">
    <property type="entry name" value="REVERSE TRANSCRIPTASE ZINC-BINDING DOMAIN-CONTAINING PROTEIN-RELATED-RELATED"/>
    <property type="match status" value="1"/>
</dbReference>
<feature type="region of interest" description="Disordered" evidence="1">
    <location>
        <begin position="546"/>
        <end position="581"/>
    </location>
</feature>
<name>A0A6L2J2V8_TANCI</name>
<evidence type="ECO:0008006" key="3">
    <source>
        <dbReference type="Google" id="ProtNLM"/>
    </source>
</evidence>
<dbReference type="InterPro" id="IPR036691">
    <property type="entry name" value="Endo/exonu/phosph_ase_sf"/>
</dbReference>
<feature type="compositionally biased region" description="Basic residues" evidence="1">
    <location>
        <begin position="564"/>
        <end position="573"/>
    </location>
</feature>
<sequence>MDCLSRAVVAILDELVSSISQVVNLFLDGKCPMMIGEYIDSASLTLLVKLGGGIRTIVVVTVWRHLVSKVSAVMIGDSLDGYLDKLQFGVGMSGGGKAILHAVNAFNLVDQNVMLEEVRLCCLAISRWVEFYYSSPTRLYYREHTLWSCQGAWYLDDGTIVGDTLVVEKVLELIMKDGSRCGLHLKVDKTEIFWPKEDYRSRLEGVFPSNISRPLHGVKFLGGLVSVDFDFSSELVMKRVYKTVGLMDVVAKINDPYSRRSFDLVFRSALERIVTASGPGFDERQRRLATLPHTFGRLGVYSATSSSTFDDALCVFNTSIEINLLSNPCEIAAPKLMKKITDTVREMEDSNTGASMLRSYLKVTKIWNINGKILGKDGKPMKAYRQVKFGTKADLTVVQGTKETNDLPNGGWEDDENAMQNENGDSNAQFSKIQSLSFDTMVQDQPVKKMVKIKELCNDEKVEGAAVDSFINCSKSKNECARALVEISLDVDLIESIVIAIPYGDGKGHTLATIDMEYEWRPPHCTTCKIFDQTNESCPNLPKMESKVRDTQTSDDNDGFVEVKKKKSKRKQPRQVDKIRINKPKPNFYYRRVDKGVTSKSQQSNEGNGIKTSMSTSNKGSGSKINNTSTLVTLANSFSALHGEENDTDKEMNTHQWEDICLYVNESDSEEIEELVMETDPNGTKAKIISTEGASTPIGSRIIMSWNQDEADLTIIAQDDQVIHTRIWMKIEKKELFCSFIYAHNHYHHRRVLWKNLGMHKLYVRQRPWCMLGDFNAAFFLDDMVASLASLDISMQEFNDCVEDVEGAHAIFQPYRIFDHATVVLSIHMAIKVKPRPFKFVNILVHNVRFKEVVSDGWNVNVSGFHMFKVVQRLKNLKKPLRKMLYDHGNIHENVDRLRVELDKVQRDLDLEPFNNDLRDKEAGYVQEFNEALLMEERFLKQKAKIEWLRVGDTNSVYFHKSVKSRASRNRIDVITNSEGVLFKNDKVADVFLAHYEVFLGQAGNYSVFNTSNLFEHTLNEVAAHDMVRTINIKEVKDAIFSMGNDKSPWPDGFTATRRVRDSGSFTYHRHCSKLDLVNLCFADDLFLFSYGDVESAKVIMEALDEFKCASGLTPSLPKSTAYFCNVLNHVKLSILQVLPFNEGRIPVRYLGVPLVSSRLIYTDSNKLVEKVQRRVNDWKDKSLSTAGRLQLIQLVVGSLHVYWASMFILPTRILLDIEQMMRDEGGLGIRRLGSFNQALMVSHLWKILTLKDSLWVKWIYVYKLKDRNFWDVPLRGNIKWEWRNILHLRPLICEFFWYNIGDGSHVSAWFDNWCALSPLANVISSRDIFRVGFDKHSKVCDLIIDDQFNRFGAIKHFSIQTIWNDIRPRGAKVDWRRLKTQDKLRAWDYVDWSNLTCALCELQPDSHEHLFFDSVFSQQVWSRVQHLAGLPNSAPSIDAILLDIAPFSKTRTCKSIVTKLVVAVAAYFIWQERNVCIVIIQYNMSASNQQTLADSRANEIPQMLEKGNYIPWESRFRRFLDNKLKEGEQMWHSIEKGPHVRPMIPDPDCTMKQITEPLSKMIEINKIQYIADVLFIKENEIMDEKAIKRWMKEQQDRAEKMESVMNHFGPSKYEDLQGALPKLLQLGTIEEYQGTVHILINNGSTHDFVRSDVVEKMCLPVDCVVVRL</sequence>
<protein>
    <recommendedName>
        <fullName evidence="3">Reverse transcriptase domain-containing protein</fullName>
    </recommendedName>
</protein>